<evidence type="ECO:0000256" key="2">
    <source>
        <dbReference type="ARBA" id="ARBA00023157"/>
    </source>
</evidence>
<reference evidence="5 6" key="1">
    <citation type="journal article" date="2007" name="Science">
        <title>Sea anemone genome reveals ancestral eumetazoan gene repertoire and genomic organization.</title>
        <authorList>
            <person name="Putnam N.H."/>
            <person name="Srivastava M."/>
            <person name="Hellsten U."/>
            <person name="Dirks B."/>
            <person name="Chapman J."/>
            <person name="Salamov A."/>
            <person name="Terry A."/>
            <person name="Shapiro H."/>
            <person name="Lindquist E."/>
            <person name="Kapitonov V.V."/>
            <person name="Jurka J."/>
            <person name="Genikhovich G."/>
            <person name="Grigoriev I.V."/>
            <person name="Lucas S.M."/>
            <person name="Steele R.E."/>
            <person name="Finnerty J.R."/>
            <person name="Technau U."/>
            <person name="Martindale M.Q."/>
            <person name="Rokhsar D.S."/>
        </authorList>
    </citation>
    <scope>NUCLEOTIDE SEQUENCE [LARGE SCALE GENOMIC DNA]</scope>
    <source>
        <strain evidence="6">CH2 X CH6</strain>
    </source>
</reference>
<dbReference type="CDD" id="cd00041">
    <property type="entry name" value="CUB"/>
    <property type="match status" value="2"/>
</dbReference>
<dbReference type="PhylomeDB" id="A7S3E6"/>
<sequence>GSLFTPNYPQEYPSNKECTWFISVPSGHNVRLVFYAFDLSSDVACSDAVELRDGKSLTNPVKSTFCGSQIPQALIMTSNLMTVRFKSNYDGNRRGFLAMFETTSESKLLHGPWTHGCKYECLNTYGQHLGGCVCSASYDPSVNNNLQVSGQTGTIKSPNYPAQYPNSISCTWVISVKDGNRVKLSFSDFWIDDQHGCYGDYIEIRDGSSGSSPMLGQRYCGNKGPGDTFSSGAQMRLQFISDDSATGQGFKATFSS</sequence>
<dbReference type="Pfam" id="PF00431">
    <property type="entry name" value="CUB"/>
    <property type="match status" value="2"/>
</dbReference>
<dbReference type="STRING" id="45351.A7S3E6"/>
<dbReference type="SUPFAM" id="SSF49854">
    <property type="entry name" value="Spermadhesin, CUB domain"/>
    <property type="match status" value="2"/>
</dbReference>
<dbReference type="Proteomes" id="UP000001593">
    <property type="component" value="Unassembled WGS sequence"/>
</dbReference>
<organism evidence="5 6">
    <name type="scientific">Nematostella vectensis</name>
    <name type="common">Starlet sea anemone</name>
    <dbReference type="NCBI Taxonomy" id="45351"/>
    <lineage>
        <taxon>Eukaryota</taxon>
        <taxon>Metazoa</taxon>
        <taxon>Cnidaria</taxon>
        <taxon>Anthozoa</taxon>
        <taxon>Hexacorallia</taxon>
        <taxon>Actiniaria</taxon>
        <taxon>Edwardsiidae</taxon>
        <taxon>Nematostella</taxon>
    </lineage>
</organism>
<dbReference type="EMBL" id="DS469573">
    <property type="protein sequence ID" value="EDO41711.1"/>
    <property type="molecule type" value="Genomic_DNA"/>
</dbReference>
<dbReference type="PROSITE" id="PS01180">
    <property type="entry name" value="CUB"/>
    <property type="match status" value="2"/>
</dbReference>
<feature type="non-terminal residue" evidence="5">
    <location>
        <position position="1"/>
    </location>
</feature>
<dbReference type="HOGENOM" id="CLU_015228_5_2_1"/>
<dbReference type="PANTHER" id="PTHR24251">
    <property type="entry name" value="OVOCHYMASE-RELATED"/>
    <property type="match status" value="1"/>
</dbReference>
<keyword evidence="1" id="KW-0677">Repeat</keyword>
<keyword evidence="6" id="KW-1185">Reference proteome</keyword>
<name>A7S3E6_NEMVE</name>
<dbReference type="Gene3D" id="2.60.120.290">
    <property type="entry name" value="Spermadhesin, CUB domain"/>
    <property type="match status" value="2"/>
</dbReference>
<dbReference type="SMART" id="SM00042">
    <property type="entry name" value="CUB"/>
    <property type="match status" value="2"/>
</dbReference>
<gene>
    <name evidence="5" type="ORF">NEMVEDRAFT_v1g103168</name>
</gene>
<dbReference type="InterPro" id="IPR000859">
    <property type="entry name" value="CUB_dom"/>
</dbReference>
<protein>
    <recommendedName>
        <fullName evidence="4">CUB domain-containing protein</fullName>
    </recommendedName>
</protein>
<evidence type="ECO:0000313" key="6">
    <source>
        <dbReference type="Proteomes" id="UP000001593"/>
    </source>
</evidence>
<evidence type="ECO:0000259" key="4">
    <source>
        <dbReference type="PROSITE" id="PS01180"/>
    </source>
</evidence>
<dbReference type="InterPro" id="IPR035914">
    <property type="entry name" value="Sperma_CUB_dom_sf"/>
</dbReference>
<proteinExistence type="predicted"/>
<comment type="caution">
    <text evidence="3">Lacks conserved residue(s) required for the propagation of feature annotation.</text>
</comment>
<dbReference type="eggNOG" id="KOG3714">
    <property type="taxonomic scope" value="Eukaryota"/>
</dbReference>
<dbReference type="PANTHER" id="PTHR24251:SF40">
    <property type="entry name" value="CUB DOMAIN-CONTAINING PROTEIN"/>
    <property type="match status" value="1"/>
</dbReference>
<dbReference type="InParanoid" id="A7S3E6"/>
<dbReference type="AlphaFoldDB" id="A7S3E6"/>
<feature type="domain" description="CUB" evidence="4">
    <location>
        <begin position="134"/>
        <end position="256"/>
    </location>
</feature>
<evidence type="ECO:0000256" key="1">
    <source>
        <dbReference type="ARBA" id="ARBA00022737"/>
    </source>
</evidence>
<accession>A7S3E6</accession>
<dbReference type="FunFam" id="2.60.120.290:FF:000013">
    <property type="entry name" value="Membrane frizzled-related protein"/>
    <property type="match status" value="2"/>
</dbReference>
<evidence type="ECO:0000256" key="3">
    <source>
        <dbReference type="PROSITE-ProRule" id="PRU00059"/>
    </source>
</evidence>
<feature type="non-terminal residue" evidence="5">
    <location>
        <position position="256"/>
    </location>
</feature>
<keyword evidence="2" id="KW-1015">Disulfide bond</keyword>
<evidence type="ECO:0000313" key="5">
    <source>
        <dbReference type="EMBL" id="EDO41711.1"/>
    </source>
</evidence>
<feature type="domain" description="CUB" evidence="4">
    <location>
        <begin position="1"/>
        <end position="103"/>
    </location>
</feature>
<dbReference type="OMA" id="NSISCTW"/>